<feature type="domain" description="Gfo/Idh/MocA-like oxidoreductase N-terminal" evidence="1">
    <location>
        <begin position="6"/>
        <end position="122"/>
    </location>
</feature>
<dbReference type="InterPro" id="IPR036291">
    <property type="entry name" value="NAD(P)-bd_dom_sf"/>
</dbReference>
<evidence type="ECO:0000259" key="1">
    <source>
        <dbReference type="Pfam" id="PF01408"/>
    </source>
</evidence>
<gene>
    <name evidence="3" type="ORF">FEK29_17590</name>
</gene>
<dbReference type="Gene3D" id="3.40.50.720">
    <property type="entry name" value="NAD(P)-binding Rossmann-like Domain"/>
    <property type="match status" value="1"/>
</dbReference>
<organism evidence="3 4">
    <name type="scientific">Maribacter aurantiacus</name>
    <dbReference type="NCBI Taxonomy" id="1882343"/>
    <lineage>
        <taxon>Bacteria</taxon>
        <taxon>Pseudomonadati</taxon>
        <taxon>Bacteroidota</taxon>
        <taxon>Flavobacteriia</taxon>
        <taxon>Flavobacteriales</taxon>
        <taxon>Flavobacteriaceae</taxon>
        <taxon>Maribacter</taxon>
    </lineage>
</organism>
<dbReference type="EMBL" id="VBUK01000017">
    <property type="protein sequence ID" value="TLF40217.1"/>
    <property type="molecule type" value="Genomic_DNA"/>
</dbReference>
<dbReference type="RefSeq" id="WP_138259749.1">
    <property type="nucleotide sequence ID" value="NZ_VBUK01000017.1"/>
</dbReference>
<evidence type="ECO:0000259" key="2">
    <source>
        <dbReference type="Pfam" id="PF22725"/>
    </source>
</evidence>
<dbReference type="PANTHER" id="PTHR43249:SF1">
    <property type="entry name" value="D-GLUCOSIDE 3-DEHYDROGENASE"/>
    <property type="match status" value="1"/>
</dbReference>
<dbReference type="SUPFAM" id="SSF51735">
    <property type="entry name" value="NAD(P)-binding Rossmann-fold domains"/>
    <property type="match status" value="1"/>
</dbReference>
<dbReference type="Proteomes" id="UP000308382">
    <property type="component" value="Unassembled WGS sequence"/>
</dbReference>
<dbReference type="SUPFAM" id="SSF55347">
    <property type="entry name" value="Glyceraldehyde-3-phosphate dehydrogenase-like, C-terminal domain"/>
    <property type="match status" value="1"/>
</dbReference>
<dbReference type="PANTHER" id="PTHR43249">
    <property type="entry name" value="UDP-N-ACETYL-2-AMINO-2-DEOXY-D-GLUCURONATE OXIDASE"/>
    <property type="match status" value="1"/>
</dbReference>
<dbReference type="GO" id="GO:0000166">
    <property type="term" value="F:nucleotide binding"/>
    <property type="evidence" value="ECO:0007669"/>
    <property type="project" value="InterPro"/>
</dbReference>
<dbReference type="OrthoDB" id="726883at2"/>
<name>A0A5R8LSK4_9FLAO</name>
<dbReference type="InterPro" id="IPR000683">
    <property type="entry name" value="Gfo/Idh/MocA-like_OxRdtase_N"/>
</dbReference>
<feature type="domain" description="GFO/IDH/MocA-like oxidoreductase" evidence="2">
    <location>
        <begin position="132"/>
        <end position="254"/>
    </location>
</feature>
<dbReference type="AlphaFoldDB" id="A0A5R8LSK4"/>
<dbReference type="InterPro" id="IPR052515">
    <property type="entry name" value="Gfo/Idh/MocA_Oxidoreductase"/>
</dbReference>
<comment type="caution">
    <text evidence="3">The sequence shown here is derived from an EMBL/GenBank/DDBJ whole genome shotgun (WGS) entry which is preliminary data.</text>
</comment>
<dbReference type="Pfam" id="PF01408">
    <property type="entry name" value="GFO_IDH_MocA"/>
    <property type="match status" value="1"/>
</dbReference>
<keyword evidence="4" id="KW-1185">Reference proteome</keyword>
<dbReference type="Gene3D" id="3.30.360.10">
    <property type="entry name" value="Dihydrodipicolinate Reductase, domain 2"/>
    <property type="match status" value="1"/>
</dbReference>
<sequence length="375" mass="41901">MSTKKVNVAIIGLGFGAEFIPIYQKHPNANLVALCQRNEAKLNELADAFGIDKRYTSYEELLKDPEIDAVHINTPIPNHGEQSIKALKAGKHVACTVPMATTVEECEEIVKLTQATGLTYMMMETVVYAREFLYMKELYENGELGKVQFLKASHQQDMDGWPNYWPGLPPMHYATHCVGPVLALTQGEAEYVSCFGSGTIREELIKEYNSPYAVETTHIKFKDSDLSAQVYRSLFDVARQYRESFEVYGSKKSVEWPLIEGKPLVVHTAKKPEPEIPEEVESPDYAKLLPKEIQHFTTQGVYDSEENEHLSFTQGAGHGGSHPHLVHEFVEALIQDRSPYPNAKQSANITCVGILAHESAQKGGAIIKLPDFTLS</sequence>
<dbReference type="InterPro" id="IPR055170">
    <property type="entry name" value="GFO_IDH_MocA-like_dom"/>
</dbReference>
<evidence type="ECO:0000313" key="4">
    <source>
        <dbReference type="Proteomes" id="UP000308382"/>
    </source>
</evidence>
<protein>
    <submittedName>
        <fullName evidence="3">Gfo/Idh/MocA family oxidoreductase</fullName>
    </submittedName>
</protein>
<proteinExistence type="predicted"/>
<reference evidence="3 4" key="1">
    <citation type="journal article" date="2017" name="Int. J. Syst. Evol. Microbiol.">
        <title>Maripseudobacter aurantiacus gen. nov., sp. nov., a novel member of the family Flavobacteriaceae isolated from a sedimentation basin.</title>
        <authorList>
            <person name="Chen C."/>
            <person name="Su Y."/>
            <person name="Tao T."/>
            <person name="Fu G."/>
            <person name="Zhang C."/>
            <person name="Sun C."/>
            <person name="Zhang X."/>
            <person name="Wu M."/>
        </authorList>
    </citation>
    <scope>NUCLEOTIDE SEQUENCE [LARGE SCALE GENOMIC DNA]</scope>
    <source>
        <strain evidence="4">CDA4</strain>
    </source>
</reference>
<accession>A0A5R8LSK4</accession>
<dbReference type="Pfam" id="PF22725">
    <property type="entry name" value="GFO_IDH_MocA_C3"/>
    <property type="match status" value="1"/>
</dbReference>
<evidence type="ECO:0000313" key="3">
    <source>
        <dbReference type="EMBL" id="TLF40217.1"/>
    </source>
</evidence>